<proteinExistence type="predicted"/>
<dbReference type="Proteomes" id="UP000037185">
    <property type="component" value="Unassembled WGS sequence"/>
</dbReference>
<keyword evidence="2" id="KW-1185">Reference proteome</keyword>
<reference evidence="1" key="1">
    <citation type="submission" date="2015-07" db="EMBL/GenBank/DDBJ databases">
        <title>Draft genome sequence of Streptomyces fradiae, a resistant strain to nitron-oligomycin.</title>
        <authorList>
            <person name="Vatlin A.A."/>
            <person name="Bekker O.B."/>
            <person name="Danilenko V.N."/>
        </authorList>
    </citation>
    <scope>NUCLEOTIDE SEQUENCE</scope>
    <source>
        <strain evidence="1">Olg1-1</strain>
    </source>
</reference>
<evidence type="ECO:0000313" key="2">
    <source>
        <dbReference type="Proteomes" id="UP000037185"/>
    </source>
</evidence>
<evidence type="ECO:0000313" key="1">
    <source>
        <dbReference type="EMBL" id="KNE82449.1"/>
    </source>
</evidence>
<sequence>MSTERRSAAEPVVRVDLGHRGGRPQTPVALEARVREALARTPAAGTRCFLVLDDAPDLMDHQVHYERLYSHGPAEVLCLAYGGADSRELLLPHVLRAAGVLWIPDAFAGADGTEPGPGEGRGGGGARRGDGPGSRSGKPGPEAVDEALRPMVELLSELSVFRAVLGGIAEVPHGVAVPAARVLEHDLTEEAKARAWRQALEELTGQDVPPPALVVEGAPGSDAGPAVPAALGHLIGAAVPRALAGRNWLVPGGRAETRRLACERALRDAEDGYEQVRGPAGLFGRRGRTVDLPERLADLADALGAYRGCVAEALSEGGGDRLSAEQRSGLLQRGIDLPELPEASRSAVGPGLRAYTERLIAAGLPLRSVAARLGALSDRSAPAGSAARLARLDDICPERMSGELASPLPFGPDGPAFAHAAPVLLLAFTAGLWPGPGWVAGPLTGLLLALLTLLMLRRRPNRSPARPLDGGGSTRSGLRLVAGLAGGAAGGLAGTLLAPPVWAGAAALGLAVTGSVALVLRDWTAAVDDWWDRTDVRSAARSLHGIDGLLAETAVQDWLFADARYHCSDGARAVALLVRGLADTAEECLAAEDAGAAGARGSAGANGMAASAVSSGADAGTADDPWNWVSWGDGDGHSHGDGNSHGVGGDGHGGGPPRDGGPPTGRTAPWDGGAAADTLPSGAPADPPWLERERGDGGPALVPTLLGDLAGGATRILATRWAAVERDPAEAGRGSVRRPMAELLEEERAGLRRDGATSPPVSSAGPGERPEERPGAAELLGVSSDRAGRLLGPDGGADEVVPLCSAEHRRMLSREPTAVRGVRFAPEAMRRGAEPDLPRDGWHAAGEDIVWTPGGRHAGVLCLVPLRAEIVRTVRAEEGEPR</sequence>
<accession>A0ACC4WCT5</accession>
<organism evidence="1 2">
    <name type="scientific">Streptomyces fradiae</name>
    <name type="common">Streptomyces roseoflavus</name>
    <dbReference type="NCBI Taxonomy" id="1906"/>
    <lineage>
        <taxon>Bacteria</taxon>
        <taxon>Bacillati</taxon>
        <taxon>Actinomycetota</taxon>
        <taxon>Actinomycetes</taxon>
        <taxon>Kitasatosporales</taxon>
        <taxon>Streptomycetaceae</taxon>
        <taxon>Streptomyces</taxon>
    </lineage>
</organism>
<comment type="caution">
    <text evidence="1">The sequence shown here is derived from an EMBL/GenBank/DDBJ whole genome shotgun (WGS) entry which is preliminary data.</text>
</comment>
<gene>
    <name evidence="1" type="ORF">ADZ36_10380</name>
</gene>
<dbReference type="EMBL" id="LGSP01000015">
    <property type="protein sequence ID" value="KNE82449.1"/>
    <property type="molecule type" value="Genomic_DNA"/>
</dbReference>
<protein>
    <submittedName>
        <fullName evidence="1">Uncharacterized protein</fullName>
    </submittedName>
</protein>
<name>A0ACC4WCT5_STRFR</name>